<dbReference type="AlphaFoldDB" id="A0A8H5FAM8"/>
<organism evidence="3 4">
    <name type="scientific">Psilocybe cf. subviscida</name>
    <dbReference type="NCBI Taxonomy" id="2480587"/>
    <lineage>
        <taxon>Eukaryota</taxon>
        <taxon>Fungi</taxon>
        <taxon>Dikarya</taxon>
        <taxon>Basidiomycota</taxon>
        <taxon>Agaricomycotina</taxon>
        <taxon>Agaricomycetes</taxon>
        <taxon>Agaricomycetidae</taxon>
        <taxon>Agaricales</taxon>
        <taxon>Agaricineae</taxon>
        <taxon>Strophariaceae</taxon>
        <taxon>Psilocybe</taxon>
    </lineage>
</organism>
<keyword evidence="2" id="KW-1133">Transmembrane helix</keyword>
<feature type="compositionally biased region" description="Low complexity" evidence="1">
    <location>
        <begin position="77"/>
        <end position="88"/>
    </location>
</feature>
<feature type="compositionally biased region" description="Basic and acidic residues" evidence="1">
    <location>
        <begin position="61"/>
        <end position="72"/>
    </location>
</feature>
<evidence type="ECO:0000313" key="4">
    <source>
        <dbReference type="Proteomes" id="UP000567179"/>
    </source>
</evidence>
<evidence type="ECO:0000256" key="2">
    <source>
        <dbReference type="SAM" id="Phobius"/>
    </source>
</evidence>
<gene>
    <name evidence="3" type="ORF">D9619_008923</name>
</gene>
<evidence type="ECO:0000313" key="3">
    <source>
        <dbReference type="EMBL" id="KAF5329652.1"/>
    </source>
</evidence>
<protein>
    <submittedName>
        <fullName evidence="3">Uncharacterized protein</fullName>
    </submittedName>
</protein>
<reference evidence="3 4" key="1">
    <citation type="journal article" date="2020" name="ISME J.">
        <title>Uncovering the hidden diversity of litter-decomposition mechanisms in mushroom-forming fungi.</title>
        <authorList>
            <person name="Floudas D."/>
            <person name="Bentzer J."/>
            <person name="Ahren D."/>
            <person name="Johansson T."/>
            <person name="Persson P."/>
            <person name="Tunlid A."/>
        </authorList>
    </citation>
    <scope>NUCLEOTIDE SEQUENCE [LARGE SCALE GENOMIC DNA]</scope>
    <source>
        <strain evidence="3 4">CBS 101986</strain>
    </source>
</reference>
<sequence length="642" mass="70854">MSTGTGAIRRNDQYWRERLAPTVYGRLIQIPAIWHSMSDGGRRQDGAPDLEAAEPNNTGDSGKHGHVNDAHRGSLRSASTPTSNSTSPHPQPQISFPRFEPTLGIVSDCGDTAGEPPSRRTLGAARPVSVPPARRISPDHYKRSTSSSAKQRLNRVPEEMESTAAGPATFEGDTNRYYGSMSQRMPQVSSPVQEESNRFDISYDEDSDISEEEEEWLLDEELAKQGLYRGNLALILQMKRIHSRLSSGNMKNLFLLYSLVPLSAGIAFILLALIPAFVLPHKTQSLYPYPPYLPYPLPEVFTTVALWSLSYLLRDFLYGVALFVTSWVLQRLPKFIPVVASALSAILQSASTLFLRQLAVPILLVPYYSTHPTIGPGGGVNTADVLFAHRKNHYPTWQDDAFRRVWWIALGWAAAEAIVGIKQGYENIALYREVLVNVSKNSGKAGLMSKTPINGGGLAPGRSPIPRALAQTNHSRREAMTDVDATPTQRDGQDRNLSIDTVERTIRPPVQRSGYSDSLSTMSNSCRGSMYEPLETSQTVGETRPLLAPHIQTSTILRYDHISERILADNEIERDLDQLAALKSREDLEEIYGIPFIDQLDPDLPGVMPPPHVSVHALVIRVPPFNTSVVGGSGQRPVSPLK</sequence>
<proteinExistence type="predicted"/>
<keyword evidence="4" id="KW-1185">Reference proteome</keyword>
<feature type="region of interest" description="Disordered" evidence="1">
    <location>
        <begin position="37"/>
        <end position="172"/>
    </location>
</feature>
<keyword evidence="2" id="KW-0812">Transmembrane</keyword>
<comment type="caution">
    <text evidence="3">The sequence shown here is derived from an EMBL/GenBank/DDBJ whole genome shotgun (WGS) entry which is preliminary data.</text>
</comment>
<dbReference type="EMBL" id="JAACJJ010000002">
    <property type="protein sequence ID" value="KAF5329652.1"/>
    <property type="molecule type" value="Genomic_DNA"/>
</dbReference>
<keyword evidence="2" id="KW-0472">Membrane</keyword>
<evidence type="ECO:0000256" key="1">
    <source>
        <dbReference type="SAM" id="MobiDB-lite"/>
    </source>
</evidence>
<feature type="region of interest" description="Disordered" evidence="1">
    <location>
        <begin position="473"/>
        <end position="493"/>
    </location>
</feature>
<dbReference type="Proteomes" id="UP000567179">
    <property type="component" value="Unassembled WGS sequence"/>
</dbReference>
<name>A0A8H5FAM8_9AGAR</name>
<accession>A0A8H5FAM8</accession>
<feature type="transmembrane region" description="Helical" evidence="2">
    <location>
        <begin position="254"/>
        <end position="280"/>
    </location>
</feature>
<dbReference type="OrthoDB" id="3364069at2759"/>